<evidence type="ECO:0000313" key="1">
    <source>
        <dbReference type="EMBL" id="QMR42664.1"/>
    </source>
</evidence>
<dbReference type="Proteomes" id="UP000514462">
    <property type="component" value="Chromosome"/>
</dbReference>
<gene>
    <name evidence="1" type="ORF">HV331_14065</name>
</gene>
<sequence>MVQGLIEEAARASRRLRTHYAETYFKVSPMNLDMVYFLVEADLEPYLLFINSHPVQCKGIEHEICKILTR</sequence>
<accession>A0AAP9IBD9</accession>
<name>A0AAP9IBD9_KLEAE</name>
<protein>
    <submittedName>
        <fullName evidence="1">Uncharacterized protein</fullName>
    </submittedName>
</protein>
<dbReference type="AlphaFoldDB" id="A0AAP9IBD9"/>
<proteinExistence type="predicted"/>
<dbReference type="EMBL" id="CP055904">
    <property type="protein sequence ID" value="QMR42664.1"/>
    <property type="molecule type" value="Genomic_DNA"/>
</dbReference>
<evidence type="ECO:0000313" key="2">
    <source>
        <dbReference type="Proteomes" id="UP000514462"/>
    </source>
</evidence>
<organism evidence="1 2">
    <name type="scientific">Klebsiella aerogenes</name>
    <name type="common">Enterobacter aerogenes</name>
    <dbReference type="NCBI Taxonomy" id="548"/>
    <lineage>
        <taxon>Bacteria</taxon>
        <taxon>Pseudomonadati</taxon>
        <taxon>Pseudomonadota</taxon>
        <taxon>Gammaproteobacteria</taxon>
        <taxon>Enterobacterales</taxon>
        <taxon>Enterobacteriaceae</taxon>
        <taxon>Klebsiella/Raoultella group</taxon>
        <taxon>Klebsiella</taxon>
    </lineage>
</organism>
<reference evidence="2" key="1">
    <citation type="submission" date="2020-06" db="EMBL/GenBank/DDBJ databases">
        <title>REHAB project genomes.</title>
        <authorList>
            <person name="Shaw L.P."/>
        </authorList>
    </citation>
    <scope>NUCLEOTIDE SEQUENCE [LARGE SCALE GENOMIC DNA]</scope>
    <source>
        <strain evidence="2">RHBSTW-00938</strain>
    </source>
</reference>